<dbReference type="EMBL" id="HG001907">
    <property type="protein sequence ID" value="CDF38249.1"/>
    <property type="molecule type" value="Genomic_DNA"/>
</dbReference>
<dbReference type="KEGG" id="ccp:CHC_T00006089001"/>
<evidence type="ECO:0000313" key="2">
    <source>
        <dbReference type="Proteomes" id="UP000012073"/>
    </source>
</evidence>
<reference evidence="2" key="1">
    <citation type="journal article" date="2013" name="Proc. Natl. Acad. Sci. U.S.A.">
        <title>Genome structure and metabolic features in the red seaweed Chondrus crispus shed light on evolution of the Archaeplastida.</title>
        <authorList>
            <person name="Collen J."/>
            <person name="Porcel B."/>
            <person name="Carre W."/>
            <person name="Ball S.G."/>
            <person name="Chaparro C."/>
            <person name="Tonon T."/>
            <person name="Barbeyron T."/>
            <person name="Michel G."/>
            <person name="Noel B."/>
            <person name="Valentin K."/>
            <person name="Elias M."/>
            <person name="Artiguenave F."/>
            <person name="Arun A."/>
            <person name="Aury J.M."/>
            <person name="Barbosa-Neto J.F."/>
            <person name="Bothwell J.H."/>
            <person name="Bouget F.Y."/>
            <person name="Brillet L."/>
            <person name="Cabello-Hurtado F."/>
            <person name="Capella-Gutierrez S."/>
            <person name="Charrier B."/>
            <person name="Cladiere L."/>
            <person name="Cock J.M."/>
            <person name="Coelho S.M."/>
            <person name="Colleoni C."/>
            <person name="Czjzek M."/>
            <person name="Da Silva C."/>
            <person name="Delage L."/>
            <person name="Denoeud F."/>
            <person name="Deschamps P."/>
            <person name="Dittami S.M."/>
            <person name="Gabaldon T."/>
            <person name="Gachon C.M."/>
            <person name="Groisillier A."/>
            <person name="Herve C."/>
            <person name="Jabbari K."/>
            <person name="Katinka M."/>
            <person name="Kloareg B."/>
            <person name="Kowalczyk N."/>
            <person name="Labadie K."/>
            <person name="Leblanc C."/>
            <person name="Lopez P.J."/>
            <person name="McLachlan D.H."/>
            <person name="Meslet-Cladiere L."/>
            <person name="Moustafa A."/>
            <person name="Nehr Z."/>
            <person name="Nyvall Collen P."/>
            <person name="Panaud O."/>
            <person name="Partensky F."/>
            <person name="Poulain J."/>
            <person name="Rensing S.A."/>
            <person name="Rousvoal S."/>
            <person name="Samson G."/>
            <person name="Symeonidi A."/>
            <person name="Weissenbach J."/>
            <person name="Zambounis A."/>
            <person name="Wincker P."/>
            <person name="Boyen C."/>
        </authorList>
    </citation>
    <scope>NUCLEOTIDE SEQUENCE [LARGE SCALE GENOMIC DNA]</scope>
    <source>
        <strain evidence="2">cv. Stackhouse</strain>
    </source>
</reference>
<organism evidence="1 2">
    <name type="scientific">Chondrus crispus</name>
    <name type="common">Carrageen Irish moss</name>
    <name type="synonym">Polymorpha crispa</name>
    <dbReference type="NCBI Taxonomy" id="2769"/>
    <lineage>
        <taxon>Eukaryota</taxon>
        <taxon>Rhodophyta</taxon>
        <taxon>Florideophyceae</taxon>
        <taxon>Rhodymeniophycidae</taxon>
        <taxon>Gigartinales</taxon>
        <taxon>Gigartinaceae</taxon>
        <taxon>Chondrus</taxon>
    </lineage>
</organism>
<sequence>MQECDSSSHAVPNYPLQTKQEQTRVRKFYKAQLALGVVWDGLPASVTNP</sequence>
<evidence type="ECO:0000313" key="1">
    <source>
        <dbReference type="EMBL" id="CDF38249.1"/>
    </source>
</evidence>
<dbReference type="RefSeq" id="XP_005718134.1">
    <property type="nucleotide sequence ID" value="XM_005718077.1"/>
</dbReference>
<protein>
    <submittedName>
        <fullName evidence="1">Uncharacterized protein</fullName>
    </submittedName>
</protein>
<dbReference type="Proteomes" id="UP000012073">
    <property type="component" value="Unassembled WGS sequence"/>
</dbReference>
<name>R7QJH3_CHOCR</name>
<gene>
    <name evidence="1" type="ORF">CHC_T00006089001</name>
</gene>
<dbReference type="GeneID" id="17325869"/>
<keyword evidence="2" id="KW-1185">Reference proteome</keyword>
<dbReference type="AlphaFoldDB" id="R7QJH3"/>
<accession>R7QJH3</accession>
<proteinExistence type="predicted"/>
<dbReference type="Gramene" id="CDF38249">
    <property type="protein sequence ID" value="CDF38249"/>
    <property type="gene ID" value="CHC_T00006089001"/>
</dbReference>